<dbReference type="AlphaFoldDB" id="A0A8D2CW33"/>
<organism evidence="2 3">
    <name type="scientific">Sciurus vulgaris</name>
    <name type="common">Eurasian red squirrel</name>
    <dbReference type="NCBI Taxonomy" id="55149"/>
    <lineage>
        <taxon>Eukaryota</taxon>
        <taxon>Metazoa</taxon>
        <taxon>Chordata</taxon>
        <taxon>Craniata</taxon>
        <taxon>Vertebrata</taxon>
        <taxon>Euteleostomi</taxon>
        <taxon>Mammalia</taxon>
        <taxon>Eutheria</taxon>
        <taxon>Euarchontoglires</taxon>
        <taxon>Glires</taxon>
        <taxon>Rodentia</taxon>
        <taxon>Sciuromorpha</taxon>
        <taxon>Sciuridae</taxon>
        <taxon>Sciurinae</taxon>
        <taxon>Sciurini</taxon>
        <taxon>Sciurus</taxon>
    </lineage>
</organism>
<evidence type="ECO:0000259" key="1">
    <source>
        <dbReference type="Pfam" id="PF18336"/>
    </source>
</evidence>
<dbReference type="Pfam" id="PF18336">
    <property type="entry name" value="Tudor_FRX1"/>
    <property type="match status" value="1"/>
</dbReference>
<feature type="domain" description="Agenet-like" evidence="1">
    <location>
        <begin position="18"/>
        <end position="50"/>
    </location>
</feature>
<dbReference type="InterPro" id="IPR041560">
    <property type="entry name" value="Tudor_FRM1"/>
</dbReference>
<evidence type="ECO:0000313" key="3">
    <source>
        <dbReference type="Proteomes" id="UP000694564"/>
    </source>
</evidence>
<reference evidence="2" key="2">
    <citation type="submission" date="2025-09" db="UniProtKB">
        <authorList>
            <consortium name="Ensembl"/>
        </authorList>
    </citation>
    <scope>IDENTIFICATION</scope>
</reference>
<evidence type="ECO:0000313" key="2">
    <source>
        <dbReference type="Ensembl" id="ENSSVLP00005015640.1"/>
    </source>
</evidence>
<dbReference type="Ensembl" id="ENSSVLT00005017372.1">
    <property type="protein sequence ID" value="ENSSVLP00005015640.1"/>
    <property type="gene ID" value="ENSSVLG00005012524.1"/>
</dbReference>
<accession>A0A8D2CW33</accession>
<dbReference type="Proteomes" id="UP000694564">
    <property type="component" value="Chromosome 11"/>
</dbReference>
<name>A0A8D2CW33_SCIVU</name>
<proteinExistence type="predicted"/>
<keyword evidence="3" id="KW-1185">Reference proteome</keyword>
<dbReference type="GeneTree" id="ENSGT00940000168548"/>
<reference evidence="2" key="1">
    <citation type="submission" date="2025-08" db="UniProtKB">
        <authorList>
            <consortium name="Ensembl"/>
        </authorList>
    </citation>
    <scope>IDENTIFICATION</scope>
</reference>
<dbReference type="Gene3D" id="2.30.30.140">
    <property type="match status" value="1"/>
</dbReference>
<sequence length="58" mass="6924">MVVDRRKGSKLIKYASCFLVGFIKDVHEDFLTVVFENNWYVQEQMTKNHVDGGWLKFR</sequence>
<protein>
    <recommendedName>
        <fullName evidence="1">Agenet-like domain-containing protein</fullName>
    </recommendedName>
</protein>